<dbReference type="GO" id="GO:0000981">
    <property type="term" value="F:DNA-binding transcription factor activity, RNA polymerase II-specific"/>
    <property type="evidence" value="ECO:0000318"/>
    <property type="project" value="GO_Central"/>
</dbReference>
<dbReference type="InParanoid" id="A0A3Q7GD37"/>
<name>A0A3Q7GD37_SOLLC</name>
<dbReference type="Proteomes" id="UP000004994">
    <property type="component" value="Chromosome 5"/>
</dbReference>
<evidence type="ECO:0000256" key="2">
    <source>
        <dbReference type="ARBA" id="ARBA00023015"/>
    </source>
</evidence>
<feature type="domain" description="Transcription factor CBF/NF-Y/archaeal histone" evidence="4">
    <location>
        <begin position="41"/>
        <end position="85"/>
    </location>
</feature>
<dbReference type="GO" id="GO:0001228">
    <property type="term" value="F:DNA-binding transcription activator activity, RNA polymerase II-specific"/>
    <property type="evidence" value="ECO:0007669"/>
    <property type="project" value="InterPro"/>
</dbReference>
<dbReference type="InterPro" id="IPR003958">
    <property type="entry name" value="CBFA_NFYB_domain"/>
</dbReference>
<accession>A0A3Q7GD37</accession>
<dbReference type="GO" id="GO:0006357">
    <property type="term" value="P:regulation of transcription by RNA polymerase II"/>
    <property type="evidence" value="ECO:0000318"/>
    <property type="project" value="GO_Central"/>
</dbReference>
<evidence type="ECO:0000313" key="6">
    <source>
        <dbReference type="Proteomes" id="UP000004994"/>
    </source>
</evidence>
<evidence type="ECO:0000259" key="4">
    <source>
        <dbReference type="Pfam" id="PF00808"/>
    </source>
</evidence>
<organism evidence="5">
    <name type="scientific">Solanum lycopersicum</name>
    <name type="common">Tomato</name>
    <name type="synonym">Lycopersicon esculentum</name>
    <dbReference type="NCBI Taxonomy" id="4081"/>
    <lineage>
        <taxon>Eukaryota</taxon>
        <taxon>Viridiplantae</taxon>
        <taxon>Streptophyta</taxon>
        <taxon>Embryophyta</taxon>
        <taxon>Tracheophyta</taxon>
        <taxon>Spermatophyta</taxon>
        <taxon>Magnoliopsida</taxon>
        <taxon>eudicotyledons</taxon>
        <taxon>Gunneridae</taxon>
        <taxon>Pentapetalae</taxon>
        <taxon>asterids</taxon>
        <taxon>lamiids</taxon>
        <taxon>Solanales</taxon>
        <taxon>Solanaceae</taxon>
        <taxon>Solanoideae</taxon>
        <taxon>Solaneae</taxon>
        <taxon>Solanum</taxon>
        <taxon>Solanum subgen. Lycopersicon</taxon>
    </lineage>
</organism>
<dbReference type="STRING" id="4081.A0A3Q7GD37"/>
<keyword evidence="3" id="KW-0804">Transcription</keyword>
<sequence>MKESCNLCTFVGLEMSLELPAHLNQEVVEIIFLEQDQVIPNVARIMHSTHCPHVKISDDAKRTMYHCISEFICFVTYEANAHCNNKFGFDDYIEPLPLYFPRYGEDDGGECGSLESLLKRPMVNSTSSCNITPYHQHPNFPMAHHRLAYPPPMGNGDIQGDASNWKHFSVCNG</sequence>
<dbReference type="Gene3D" id="1.10.20.10">
    <property type="entry name" value="Histone, subunit A"/>
    <property type="match status" value="1"/>
</dbReference>
<dbReference type="InterPro" id="IPR027113">
    <property type="entry name" value="Transc_fact_NFYB/HAP3"/>
</dbReference>
<keyword evidence="6" id="KW-1185">Reference proteome</keyword>
<evidence type="ECO:0000313" key="5">
    <source>
        <dbReference type="EnsemblPlants" id="Solyc05g005337.1.1"/>
    </source>
</evidence>
<dbReference type="GO" id="GO:0016602">
    <property type="term" value="C:CCAAT-binding factor complex"/>
    <property type="evidence" value="ECO:0000318"/>
    <property type="project" value="GO_Central"/>
</dbReference>
<dbReference type="GO" id="GO:0046982">
    <property type="term" value="F:protein heterodimerization activity"/>
    <property type="evidence" value="ECO:0007669"/>
    <property type="project" value="InterPro"/>
</dbReference>
<reference evidence="5" key="1">
    <citation type="journal article" date="2012" name="Nature">
        <title>The tomato genome sequence provides insights into fleshy fruit evolution.</title>
        <authorList>
            <consortium name="Tomato Genome Consortium"/>
        </authorList>
    </citation>
    <scope>NUCLEOTIDE SEQUENCE [LARGE SCALE GENOMIC DNA]</scope>
    <source>
        <strain evidence="5">cv. Heinz 1706</strain>
    </source>
</reference>
<dbReference type="EnsemblPlants" id="Solyc05g005337.1.1">
    <property type="protein sequence ID" value="Solyc05g005337.1.1"/>
    <property type="gene ID" value="Solyc05g005337.1"/>
</dbReference>
<keyword evidence="2" id="KW-0805">Transcription regulation</keyword>
<dbReference type="SUPFAM" id="SSF47113">
    <property type="entry name" value="Histone-fold"/>
    <property type="match status" value="1"/>
</dbReference>
<dbReference type="AlphaFoldDB" id="A0A3Q7GD37"/>
<dbReference type="PANTHER" id="PTHR11064:SF130">
    <property type="entry name" value="TRANSCRIPTION FACTOR CBF_NF-Y_ARCHAEAL HISTONE DOMAIN-CONTAINING PROTEIN"/>
    <property type="match status" value="1"/>
</dbReference>
<dbReference type="PaxDb" id="4081-Solyc05g005340.2.1"/>
<dbReference type="Gramene" id="Solyc05g005337.1.1">
    <property type="protein sequence ID" value="Solyc05g005337.1.1"/>
    <property type="gene ID" value="Solyc05g005337.1"/>
</dbReference>
<evidence type="ECO:0000256" key="1">
    <source>
        <dbReference type="ARBA" id="ARBA00009053"/>
    </source>
</evidence>
<reference evidence="5" key="2">
    <citation type="submission" date="2019-01" db="UniProtKB">
        <authorList>
            <consortium name="EnsemblPlants"/>
        </authorList>
    </citation>
    <scope>IDENTIFICATION</scope>
    <source>
        <strain evidence="5">cv. Heinz 1706</strain>
    </source>
</reference>
<dbReference type="PANTHER" id="PTHR11064">
    <property type="entry name" value="CCAAT-BINDING TRANSCRIPTION FACTOR-RELATED"/>
    <property type="match status" value="1"/>
</dbReference>
<protein>
    <recommendedName>
        <fullName evidence="4">Transcription factor CBF/NF-Y/archaeal histone domain-containing protein</fullName>
    </recommendedName>
</protein>
<dbReference type="Pfam" id="PF00808">
    <property type="entry name" value="CBFD_NFYB_HMF"/>
    <property type="match status" value="1"/>
</dbReference>
<evidence type="ECO:0000256" key="3">
    <source>
        <dbReference type="ARBA" id="ARBA00023163"/>
    </source>
</evidence>
<proteinExistence type="inferred from homology"/>
<dbReference type="InterPro" id="IPR009072">
    <property type="entry name" value="Histone-fold"/>
</dbReference>
<comment type="similarity">
    <text evidence="1">Belongs to the NFYB/HAP3 subunit family.</text>
</comment>